<keyword evidence="11" id="KW-0443">Lipid metabolism</keyword>
<keyword evidence="18" id="KW-0479">Metal-binding</keyword>
<comment type="similarity">
    <text evidence="2">Belongs to the bacterial diacylglycerol kinase family.</text>
</comment>
<dbReference type="PANTHER" id="PTHR34299:SF1">
    <property type="entry name" value="DIACYLGLYCEROL KINASE"/>
    <property type="match status" value="1"/>
</dbReference>
<dbReference type="Pfam" id="PF01219">
    <property type="entry name" value="DAGK_prokar"/>
    <property type="match status" value="1"/>
</dbReference>
<dbReference type="InterPro" id="IPR033717">
    <property type="entry name" value="UDPK"/>
</dbReference>
<gene>
    <name evidence="20" type="ORF">UW84_C0003G0007</name>
</gene>
<feature type="binding site" evidence="17">
    <location>
        <begin position="92"/>
        <end position="93"/>
    </location>
    <ligand>
        <name>ATP</name>
        <dbReference type="ChEBI" id="CHEBI:30616"/>
    </ligand>
</feature>
<keyword evidence="4" id="KW-0444">Lipid biosynthesis</keyword>
<evidence type="ECO:0000256" key="4">
    <source>
        <dbReference type="ARBA" id="ARBA00022516"/>
    </source>
</evidence>
<keyword evidence="9 17" id="KW-0067">ATP-binding</keyword>
<dbReference type="GO" id="GO:0005886">
    <property type="term" value="C:plasma membrane"/>
    <property type="evidence" value="ECO:0007669"/>
    <property type="project" value="UniProtKB-SubCell"/>
</dbReference>
<feature type="binding site" evidence="17">
    <location>
        <position position="74"/>
    </location>
    <ligand>
        <name>ATP</name>
        <dbReference type="ChEBI" id="CHEBI:30616"/>
    </ligand>
</feature>
<accession>A0A0G1KT84</accession>
<dbReference type="PROSITE" id="PS01069">
    <property type="entry name" value="DAGK_PROKAR"/>
    <property type="match status" value="1"/>
</dbReference>
<evidence type="ECO:0000256" key="10">
    <source>
        <dbReference type="ARBA" id="ARBA00022989"/>
    </source>
</evidence>
<evidence type="ECO:0000256" key="9">
    <source>
        <dbReference type="ARBA" id="ARBA00022840"/>
    </source>
</evidence>
<keyword evidence="6 19" id="KW-0812">Transmembrane</keyword>
<keyword evidence="8 20" id="KW-0418">Kinase</keyword>
<keyword evidence="10 19" id="KW-1133">Transmembrane helix</keyword>
<feature type="binding site" evidence="16">
    <location>
        <position position="67"/>
    </location>
    <ligand>
        <name>substrate</name>
    </ligand>
</feature>
<feature type="transmembrane region" description="Helical" evidence="19">
    <location>
        <begin position="29"/>
        <end position="48"/>
    </location>
</feature>
<evidence type="ECO:0000256" key="5">
    <source>
        <dbReference type="ARBA" id="ARBA00022679"/>
    </source>
</evidence>
<feature type="transmembrane region" description="Helical" evidence="19">
    <location>
        <begin position="94"/>
        <end position="115"/>
    </location>
</feature>
<evidence type="ECO:0000256" key="15">
    <source>
        <dbReference type="PIRSR" id="PIRSR600829-1"/>
    </source>
</evidence>
<comment type="cofactor">
    <cofactor evidence="18">
        <name>Mg(2+)</name>
        <dbReference type="ChEBI" id="CHEBI:18420"/>
    </cofactor>
    <text evidence="18">Mn(2+), Zn(2+), Cd(2+) and Co(2+) support activity to lesser extents.</text>
</comment>
<dbReference type="GO" id="GO:0016301">
    <property type="term" value="F:kinase activity"/>
    <property type="evidence" value="ECO:0007669"/>
    <property type="project" value="UniProtKB-KW"/>
</dbReference>
<dbReference type="PANTHER" id="PTHR34299">
    <property type="entry name" value="DIACYLGLYCEROL KINASE"/>
    <property type="match status" value="1"/>
</dbReference>
<evidence type="ECO:0000256" key="11">
    <source>
        <dbReference type="ARBA" id="ARBA00023098"/>
    </source>
</evidence>
<evidence type="ECO:0000313" key="20">
    <source>
        <dbReference type="EMBL" id="KKT86725.1"/>
    </source>
</evidence>
<dbReference type="Gene3D" id="1.10.287.3610">
    <property type="match status" value="1"/>
</dbReference>
<evidence type="ECO:0000256" key="14">
    <source>
        <dbReference type="ARBA" id="ARBA00023264"/>
    </source>
</evidence>
<dbReference type="CDD" id="cd14265">
    <property type="entry name" value="UDPK_IM_like"/>
    <property type="match status" value="1"/>
</dbReference>
<comment type="subcellular location">
    <subcellularLocation>
        <location evidence="1">Cell membrane</location>
        <topology evidence="1">Multi-pass membrane protein</topology>
    </subcellularLocation>
</comment>
<dbReference type="InterPro" id="IPR000829">
    <property type="entry name" value="DAGK"/>
</dbReference>
<evidence type="ECO:0000256" key="7">
    <source>
        <dbReference type="ARBA" id="ARBA00022741"/>
    </source>
</evidence>
<name>A0A0G1KT84_9BACT</name>
<dbReference type="GO" id="GO:0008654">
    <property type="term" value="P:phospholipid biosynthetic process"/>
    <property type="evidence" value="ECO:0007669"/>
    <property type="project" value="UniProtKB-KW"/>
</dbReference>
<comment type="caution">
    <text evidence="20">The sequence shown here is derived from an EMBL/GenBank/DDBJ whole genome shotgun (WGS) entry which is preliminary data.</text>
</comment>
<keyword evidence="14" id="KW-1208">Phospholipid metabolism</keyword>
<keyword evidence="12 19" id="KW-0472">Membrane</keyword>
<feature type="transmembrane region" description="Helical" evidence="19">
    <location>
        <begin position="54"/>
        <end position="73"/>
    </location>
</feature>
<evidence type="ECO:0000256" key="6">
    <source>
        <dbReference type="ARBA" id="ARBA00022692"/>
    </source>
</evidence>
<evidence type="ECO:0000256" key="18">
    <source>
        <dbReference type="PIRSR" id="PIRSR600829-4"/>
    </source>
</evidence>
<evidence type="ECO:0000256" key="1">
    <source>
        <dbReference type="ARBA" id="ARBA00004651"/>
    </source>
</evidence>
<evidence type="ECO:0000256" key="3">
    <source>
        <dbReference type="ARBA" id="ARBA00022475"/>
    </source>
</evidence>
<evidence type="ECO:0000256" key="19">
    <source>
        <dbReference type="SAM" id="Phobius"/>
    </source>
</evidence>
<feature type="active site" description="Proton acceptor" evidence="15">
    <location>
        <position position="67"/>
    </location>
</feature>
<dbReference type="AlphaFoldDB" id="A0A0G1KT84"/>
<feature type="binding site" evidence="18">
    <location>
        <position position="74"/>
    </location>
    <ligand>
        <name>a divalent metal cation</name>
        <dbReference type="ChEBI" id="CHEBI:60240"/>
    </ligand>
</feature>
<keyword evidence="7 17" id="KW-0547">Nucleotide-binding</keyword>
<evidence type="ECO:0000256" key="12">
    <source>
        <dbReference type="ARBA" id="ARBA00023136"/>
    </source>
</evidence>
<keyword evidence="5" id="KW-0808">Transferase</keyword>
<sequence length="123" mass="13834">MLNRLRIHHVSFRHAFDGLLHVLKAHPNFRFHILATICAILLGVFFRISTFEWLILVFTINTVLVAEMINTSIESIVDLITLEHRQDAKIAKDVSAGMVLVSAILAIIVALLIFLSKIVGSLY</sequence>
<proteinExistence type="inferred from homology"/>
<keyword evidence="3" id="KW-1003">Cell membrane</keyword>
<evidence type="ECO:0000256" key="13">
    <source>
        <dbReference type="ARBA" id="ARBA00023209"/>
    </source>
</evidence>
<protein>
    <submittedName>
        <fullName evidence="20">Diacylglycerol kinase</fullName>
    </submittedName>
</protein>
<reference evidence="20 21" key="1">
    <citation type="journal article" date="2015" name="Nature">
        <title>rRNA introns, odd ribosomes, and small enigmatic genomes across a large radiation of phyla.</title>
        <authorList>
            <person name="Brown C.T."/>
            <person name="Hug L.A."/>
            <person name="Thomas B.C."/>
            <person name="Sharon I."/>
            <person name="Castelle C.J."/>
            <person name="Singh A."/>
            <person name="Wilkins M.J."/>
            <person name="Williams K.H."/>
            <person name="Banfield J.F."/>
        </authorList>
    </citation>
    <scope>NUCLEOTIDE SEQUENCE [LARGE SCALE GENOMIC DNA]</scope>
</reference>
<evidence type="ECO:0000256" key="16">
    <source>
        <dbReference type="PIRSR" id="PIRSR600829-2"/>
    </source>
</evidence>
<dbReference type="InterPro" id="IPR036945">
    <property type="entry name" value="DAGK_sf"/>
</dbReference>
<evidence type="ECO:0000256" key="2">
    <source>
        <dbReference type="ARBA" id="ARBA00005967"/>
    </source>
</evidence>
<evidence type="ECO:0000256" key="17">
    <source>
        <dbReference type="PIRSR" id="PIRSR600829-3"/>
    </source>
</evidence>
<evidence type="ECO:0000256" key="8">
    <source>
        <dbReference type="ARBA" id="ARBA00022777"/>
    </source>
</evidence>
<dbReference type="EMBL" id="LCJW01000003">
    <property type="protein sequence ID" value="KKT86725.1"/>
    <property type="molecule type" value="Genomic_DNA"/>
</dbReference>
<dbReference type="Proteomes" id="UP000034797">
    <property type="component" value="Unassembled WGS sequence"/>
</dbReference>
<evidence type="ECO:0000313" key="21">
    <source>
        <dbReference type="Proteomes" id="UP000034797"/>
    </source>
</evidence>
<keyword evidence="18" id="KW-0460">Magnesium</keyword>
<keyword evidence="13" id="KW-0594">Phospholipid biosynthesis</keyword>
<dbReference type="GO" id="GO:0046872">
    <property type="term" value="F:metal ion binding"/>
    <property type="evidence" value="ECO:0007669"/>
    <property type="project" value="UniProtKB-KW"/>
</dbReference>
<dbReference type="GO" id="GO:0005524">
    <property type="term" value="F:ATP binding"/>
    <property type="evidence" value="ECO:0007669"/>
    <property type="project" value="UniProtKB-KW"/>
</dbReference>
<organism evidence="20 21">
    <name type="scientific">Candidatus Collierbacteria bacterium GW2011_GWA2_44_99</name>
    <dbReference type="NCBI Taxonomy" id="1618380"/>
    <lineage>
        <taxon>Bacteria</taxon>
        <taxon>Candidatus Collieribacteriota</taxon>
    </lineage>
</organism>